<evidence type="ECO:0000313" key="4">
    <source>
        <dbReference type="Proteomes" id="UP001206067"/>
    </source>
</evidence>
<evidence type="ECO:0000313" key="3">
    <source>
        <dbReference type="EMBL" id="MCR2833414.1"/>
    </source>
</evidence>
<protein>
    <submittedName>
        <fullName evidence="3">MBL fold metallo-hydrolase</fullName>
    </submittedName>
</protein>
<evidence type="ECO:0000259" key="2">
    <source>
        <dbReference type="SMART" id="SM00849"/>
    </source>
</evidence>
<proteinExistence type="predicted"/>
<dbReference type="InterPro" id="IPR036866">
    <property type="entry name" value="RibonucZ/Hydroxyglut_hydro"/>
</dbReference>
<dbReference type="PANTHER" id="PTHR46018">
    <property type="entry name" value="ZINC PHOSPHODIESTERASE ELAC PROTEIN 1"/>
    <property type="match status" value="1"/>
</dbReference>
<dbReference type="RefSeq" id="WP_257595184.1">
    <property type="nucleotide sequence ID" value="NZ_JANKHH010000003.1"/>
</dbReference>
<keyword evidence="4" id="KW-1185">Reference proteome</keyword>
<dbReference type="Pfam" id="PF12706">
    <property type="entry name" value="Lactamase_B_2"/>
    <property type="match status" value="1"/>
</dbReference>
<comment type="caution">
    <text evidence="3">The sequence shown here is derived from an EMBL/GenBank/DDBJ whole genome shotgun (WGS) entry which is preliminary data.</text>
</comment>
<keyword evidence="1" id="KW-0378">Hydrolase</keyword>
<dbReference type="SUPFAM" id="SSF56281">
    <property type="entry name" value="Metallo-hydrolase/oxidoreductase"/>
    <property type="match status" value="1"/>
</dbReference>
<evidence type="ECO:0000256" key="1">
    <source>
        <dbReference type="ARBA" id="ARBA00022801"/>
    </source>
</evidence>
<sequence length="354" mass="37470">MRKLGLAVLVVALVAVVSLFLFQRQLGERLFERAVAQRIGAEPTGFGDALSVGLCGTGSPLPNPDRAGPCNVIIAGEHVFVVDMGEGGARNLNLMGIDPGRVKAVFLTHFHSDHIDGMGPLALLHWTGANDDQPLPVYGPDGVQQVIDGFNQAYQTDKGYRVAHHGETIVPPTGGGFRAISFPLPVGSQTVFEQDGLRVTAFPVQHNPVSPAVGYRFDYKGRSIVISGDTARSASLEAAAKGADLLVHEALQPNLVKAMTLALDDAGNPNTAQITRDILDYHASPEDAAKSAKAAGVTQLVLSHLVPPIPSEFFYPAFLGDAAEFFDGAITVGEDGMIFTLPADSDAIELSERL</sequence>
<accession>A0ABT1XQ79</accession>
<dbReference type="CDD" id="cd07719">
    <property type="entry name" value="arylsulfatase_AtsA-like_MBL-fold"/>
    <property type="match status" value="1"/>
</dbReference>
<dbReference type="EMBL" id="JANKHH010000003">
    <property type="protein sequence ID" value="MCR2833414.1"/>
    <property type="molecule type" value="Genomic_DNA"/>
</dbReference>
<dbReference type="SMART" id="SM00849">
    <property type="entry name" value="Lactamase_B"/>
    <property type="match status" value="1"/>
</dbReference>
<dbReference type="PANTHER" id="PTHR46018:SF2">
    <property type="entry name" value="ZINC PHOSPHODIESTERASE ELAC PROTEIN 1"/>
    <property type="match status" value="1"/>
</dbReference>
<reference evidence="3 4" key="1">
    <citation type="submission" date="2022-08" db="EMBL/GenBank/DDBJ databases">
        <title>Polyphasic taxonomy analysis of Qipengyuania sp.RS5-5.</title>
        <authorList>
            <person name="Xamxidin M."/>
            <person name="Wu M."/>
        </authorList>
    </citation>
    <scope>NUCLEOTIDE SEQUENCE [LARGE SCALE GENOMIC DNA]</scope>
    <source>
        <strain evidence="3 4">RS5-5</strain>
    </source>
</reference>
<dbReference type="Gene3D" id="3.60.15.10">
    <property type="entry name" value="Ribonuclease Z/Hydroxyacylglutathione hydrolase-like"/>
    <property type="match status" value="1"/>
</dbReference>
<dbReference type="InterPro" id="IPR044094">
    <property type="entry name" value="AtsA-like_MBL-fold"/>
</dbReference>
<name>A0ABT1XQ79_9SPHN</name>
<gene>
    <name evidence="3" type="ORF">NSO95_05615</name>
</gene>
<dbReference type="Proteomes" id="UP001206067">
    <property type="component" value="Unassembled WGS sequence"/>
</dbReference>
<dbReference type="InterPro" id="IPR001279">
    <property type="entry name" value="Metallo-B-lactamas"/>
</dbReference>
<feature type="domain" description="Metallo-beta-lactamase" evidence="2">
    <location>
        <begin position="67"/>
        <end position="282"/>
    </location>
</feature>
<organism evidence="3 4">
    <name type="scientific">Parerythrobacter lacustris</name>
    <dbReference type="NCBI Taxonomy" id="2969984"/>
    <lineage>
        <taxon>Bacteria</taxon>
        <taxon>Pseudomonadati</taxon>
        <taxon>Pseudomonadota</taxon>
        <taxon>Alphaproteobacteria</taxon>
        <taxon>Sphingomonadales</taxon>
        <taxon>Erythrobacteraceae</taxon>
        <taxon>Parerythrobacter</taxon>
    </lineage>
</organism>